<keyword evidence="2" id="KW-0560">Oxidoreductase</keyword>
<dbReference type="OrthoDB" id="8906327at2"/>
<gene>
    <name evidence="2" type="ORF">DWB85_18535</name>
</gene>
<dbReference type="Pfam" id="PF03992">
    <property type="entry name" value="ABM"/>
    <property type="match status" value="1"/>
</dbReference>
<dbReference type="InterPro" id="IPR007138">
    <property type="entry name" value="ABM_dom"/>
</dbReference>
<feature type="domain" description="ABM" evidence="1">
    <location>
        <begin position="4"/>
        <end position="69"/>
    </location>
</feature>
<keyword evidence="3" id="KW-1185">Reference proteome</keyword>
<name>A0A3L7DS64_9GAMM</name>
<dbReference type="GO" id="GO:0004497">
    <property type="term" value="F:monooxygenase activity"/>
    <property type="evidence" value="ECO:0007669"/>
    <property type="project" value="UniProtKB-KW"/>
</dbReference>
<comment type="caution">
    <text evidence="2">The sequence shown here is derived from an EMBL/GenBank/DDBJ whole genome shotgun (WGS) entry which is preliminary data.</text>
</comment>
<dbReference type="EMBL" id="QRAN01000035">
    <property type="protein sequence ID" value="RLQ20264.1"/>
    <property type="molecule type" value="Genomic_DNA"/>
</dbReference>
<dbReference type="RefSeq" id="WP_117957496.1">
    <property type="nucleotide sequence ID" value="NZ_QRAN01000035.1"/>
</dbReference>
<dbReference type="Proteomes" id="UP000265509">
    <property type="component" value="Unassembled WGS sequence"/>
</dbReference>
<sequence length="102" mass="11524">MHFIFEVHMKPGYAPERYAQAWVKASELIQQAPGALGTRLHRKIGEPNVLLAIATWESKAARDAMEARPDERVAQIIAEQAQFVEVKVIGEYEAPEWEVVIP</sequence>
<dbReference type="AlphaFoldDB" id="A0A3L7DS64"/>
<evidence type="ECO:0000259" key="1">
    <source>
        <dbReference type="Pfam" id="PF03992"/>
    </source>
</evidence>
<dbReference type="SUPFAM" id="SSF54909">
    <property type="entry name" value="Dimeric alpha+beta barrel"/>
    <property type="match status" value="1"/>
</dbReference>
<dbReference type="InterPro" id="IPR011008">
    <property type="entry name" value="Dimeric_a/b-barrel"/>
</dbReference>
<accession>A0A3L7DS64</accession>
<dbReference type="Gene3D" id="3.30.70.100">
    <property type="match status" value="1"/>
</dbReference>
<evidence type="ECO:0000313" key="2">
    <source>
        <dbReference type="EMBL" id="RLQ20264.1"/>
    </source>
</evidence>
<reference evidence="2 3" key="1">
    <citation type="submission" date="2018-07" db="EMBL/GenBank/DDBJ databases">
        <title>Halioglobus sp. genome submission.</title>
        <authorList>
            <person name="Ye M.-Q."/>
            <person name="Du Z.-J."/>
        </authorList>
    </citation>
    <scope>NUCLEOTIDE SEQUENCE [LARGE SCALE GENOMIC DNA]</scope>
    <source>
        <strain evidence="2 3">U0301</strain>
    </source>
</reference>
<organism evidence="2 3">
    <name type="scientific">Seongchinamella sediminis</name>
    <dbReference type="NCBI Taxonomy" id="2283635"/>
    <lineage>
        <taxon>Bacteria</taxon>
        <taxon>Pseudomonadati</taxon>
        <taxon>Pseudomonadota</taxon>
        <taxon>Gammaproteobacteria</taxon>
        <taxon>Cellvibrionales</taxon>
        <taxon>Halieaceae</taxon>
        <taxon>Seongchinamella</taxon>
    </lineage>
</organism>
<proteinExistence type="predicted"/>
<keyword evidence="2" id="KW-0503">Monooxygenase</keyword>
<evidence type="ECO:0000313" key="3">
    <source>
        <dbReference type="Proteomes" id="UP000265509"/>
    </source>
</evidence>
<protein>
    <submittedName>
        <fullName evidence="2">Antibiotic biosynthesis monooxygenase</fullName>
    </submittedName>
</protein>